<reference evidence="2" key="2">
    <citation type="journal article" date="2010" name="Genome Res.">
        <title>Population genomic sequencing of Coccidioides fungi reveals recent hybridization and transposon control.</title>
        <authorList>
            <person name="Neafsey D.E."/>
            <person name="Barker B.M."/>
            <person name="Sharpton T.J."/>
            <person name="Stajich J.E."/>
            <person name="Park D.J."/>
            <person name="Whiston E."/>
            <person name="Hung C.-Y."/>
            <person name="McMahan C."/>
            <person name="White J."/>
            <person name="Sykes S."/>
            <person name="Heiman D."/>
            <person name="Young S."/>
            <person name="Zeng Q."/>
            <person name="Abouelleil A."/>
            <person name="Aftuck L."/>
            <person name="Bessette D."/>
            <person name="Brown A."/>
            <person name="FitzGerald M."/>
            <person name="Lui A."/>
            <person name="Macdonald J.P."/>
            <person name="Priest M."/>
            <person name="Orbach M.J."/>
            <person name="Galgiani J.N."/>
            <person name="Kirkland T.N."/>
            <person name="Cole G.T."/>
            <person name="Birren B.W."/>
            <person name="Henn M.R."/>
            <person name="Taylor J.W."/>
            <person name="Rounsley S.D."/>
        </authorList>
    </citation>
    <scope>GENOME REANNOTATION</scope>
    <source>
        <strain evidence="2">RS</strain>
    </source>
</reference>
<proteinExistence type="predicted"/>
<evidence type="ECO:0000313" key="1">
    <source>
        <dbReference type="EMBL" id="KJF61375.1"/>
    </source>
</evidence>
<dbReference type="InParanoid" id="A0A0D8JVL8"/>
<dbReference type="GeneID" id="24165236"/>
<dbReference type="AlphaFoldDB" id="A0A0D8JVL8"/>
<sequence length="60" mass="6663">MYKFSSFIASPRAGIGYSYQGCRKTDIKGHFARKTAALSRHIDNVTVLPRASRGICGRPF</sequence>
<dbReference type="RefSeq" id="XP_004444902.1">
    <property type="nucleotide sequence ID" value="XM_004444845.1"/>
</dbReference>
<protein>
    <submittedName>
        <fullName evidence="1">Uncharacterized protein</fullName>
    </submittedName>
</protein>
<dbReference type="Proteomes" id="UP000001261">
    <property type="component" value="Unassembled WGS sequence"/>
</dbReference>
<dbReference type="KEGG" id="cim:CIMG_13609"/>
<dbReference type="VEuPathDB" id="FungiDB:CIMG_13609"/>
<accession>A0A0D8JVL8</accession>
<evidence type="ECO:0000313" key="2">
    <source>
        <dbReference type="Proteomes" id="UP000001261"/>
    </source>
</evidence>
<gene>
    <name evidence="1" type="ORF">CIMG_13609</name>
</gene>
<dbReference type="EMBL" id="GG704915">
    <property type="protein sequence ID" value="KJF61375.1"/>
    <property type="molecule type" value="Genomic_DNA"/>
</dbReference>
<organism evidence="1 2">
    <name type="scientific">Coccidioides immitis (strain RS)</name>
    <name type="common">Valley fever fungus</name>
    <dbReference type="NCBI Taxonomy" id="246410"/>
    <lineage>
        <taxon>Eukaryota</taxon>
        <taxon>Fungi</taxon>
        <taxon>Dikarya</taxon>
        <taxon>Ascomycota</taxon>
        <taxon>Pezizomycotina</taxon>
        <taxon>Eurotiomycetes</taxon>
        <taxon>Eurotiomycetidae</taxon>
        <taxon>Onygenales</taxon>
        <taxon>Onygenaceae</taxon>
        <taxon>Coccidioides</taxon>
    </lineage>
</organism>
<reference evidence="2" key="1">
    <citation type="journal article" date="2009" name="Genome Res.">
        <title>Comparative genomic analyses of the human fungal pathogens Coccidioides and their relatives.</title>
        <authorList>
            <person name="Sharpton T.J."/>
            <person name="Stajich J.E."/>
            <person name="Rounsley S.D."/>
            <person name="Gardner M.J."/>
            <person name="Wortman J.R."/>
            <person name="Jordar V.S."/>
            <person name="Maiti R."/>
            <person name="Kodira C.D."/>
            <person name="Neafsey D.E."/>
            <person name="Zeng Q."/>
            <person name="Hung C.-Y."/>
            <person name="McMahan C."/>
            <person name="Muszewska A."/>
            <person name="Grynberg M."/>
            <person name="Mandel M.A."/>
            <person name="Kellner E.M."/>
            <person name="Barker B.M."/>
            <person name="Galgiani J.N."/>
            <person name="Orbach M.J."/>
            <person name="Kirkland T.N."/>
            <person name="Cole G.T."/>
            <person name="Henn M.R."/>
            <person name="Birren B.W."/>
            <person name="Taylor J.W."/>
        </authorList>
    </citation>
    <scope>NUCLEOTIDE SEQUENCE [LARGE SCALE GENOMIC DNA]</scope>
    <source>
        <strain evidence="2">RS</strain>
    </source>
</reference>
<keyword evidence="2" id="KW-1185">Reference proteome</keyword>
<name>A0A0D8JVL8_COCIM</name>